<feature type="coiled-coil region" evidence="1">
    <location>
        <begin position="68"/>
        <end position="105"/>
    </location>
</feature>
<dbReference type="Gramene" id="GBG80533">
    <property type="protein sequence ID" value="GBG80533"/>
    <property type="gene ID" value="CBR_g30994"/>
</dbReference>
<evidence type="ECO:0000256" key="1">
    <source>
        <dbReference type="SAM" id="Coils"/>
    </source>
</evidence>
<evidence type="ECO:0000313" key="2">
    <source>
        <dbReference type="EMBL" id="GBG80533.1"/>
    </source>
</evidence>
<gene>
    <name evidence="2" type="ORF">CBR_g30994</name>
</gene>
<keyword evidence="3" id="KW-1185">Reference proteome</keyword>
<dbReference type="EMBL" id="BFEA01000349">
    <property type="protein sequence ID" value="GBG80533.1"/>
    <property type="molecule type" value="Genomic_DNA"/>
</dbReference>
<keyword evidence="1" id="KW-0175">Coiled coil</keyword>
<feature type="coiled-coil region" evidence="1">
    <location>
        <begin position="136"/>
        <end position="179"/>
    </location>
</feature>
<organism evidence="2 3">
    <name type="scientific">Chara braunii</name>
    <name type="common">Braun's stonewort</name>
    <dbReference type="NCBI Taxonomy" id="69332"/>
    <lineage>
        <taxon>Eukaryota</taxon>
        <taxon>Viridiplantae</taxon>
        <taxon>Streptophyta</taxon>
        <taxon>Charophyceae</taxon>
        <taxon>Charales</taxon>
        <taxon>Characeae</taxon>
        <taxon>Chara</taxon>
    </lineage>
</organism>
<reference evidence="2 3" key="1">
    <citation type="journal article" date="2018" name="Cell">
        <title>The Chara Genome: Secondary Complexity and Implications for Plant Terrestrialization.</title>
        <authorList>
            <person name="Nishiyama T."/>
            <person name="Sakayama H."/>
            <person name="Vries J.D."/>
            <person name="Buschmann H."/>
            <person name="Saint-Marcoux D."/>
            <person name="Ullrich K.K."/>
            <person name="Haas F.B."/>
            <person name="Vanderstraeten L."/>
            <person name="Becker D."/>
            <person name="Lang D."/>
            <person name="Vosolsobe S."/>
            <person name="Rombauts S."/>
            <person name="Wilhelmsson P.K.I."/>
            <person name="Janitza P."/>
            <person name="Kern R."/>
            <person name="Heyl A."/>
            <person name="Rumpler F."/>
            <person name="Villalobos L.I.A.C."/>
            <person name="Clay J.M."/>
            <person name="Skokan R."/>
            <person name="Toyoda A."/>
            <person name="Suzuki Y."/>
            <person name="Kagoshima H."/>
            <person name="Schijlen E."/>
            <person name="Tajeshwar N."/>
            <person name="Catarino B."/>
            <person name="Hetherington A.J."/>
            <person name="Saltykova A."/>
            <person name="Bonnot C."/>
            <person name="Breuninger H."/>
            <person name="Symeonidi A."/>
            <person name="Radhakrishnan G.V."/>
            <person name="Van Nieuwerburgh F."/>
            <person name="Deforce D."/>
            <person name="Chang C."/>
            <person name="Karol K.G."/>
            <person name="Hedrich R."/>
            <person name="Ulvskov P."/>
            <person name="Glockner G."/>
            <person name="Delwiche C.F."/>
            <person name="Petrasek J."/>
            <person name="Van de Peer Y."/>
            <person name="Friml J."/>
            <person name="Beilby M."/>
            <person name="Dolan L."/>
            <person name="Kohara Y."/>
            <person name="Sugano S."/>
            <person name="Fujiyama A."/>
            <person name="Delaux P.-M."/>
            <person name="Quint M."/>
            <person name="TheiBen G."/>
            <person name="Hagemann M."/>
            <person name="Harholt J."/>
            <person name="Dunand C."/>
            <person name="Zachgo S."/>
            <person name="Langdale J."/>
            <person name="Maumus F."/>
            <person name="Straeten D.V.D."/>
            <person name="Gould S.B."/>
            <person name="Rensing S.A."/>
        </authorList>
    </citation>
    <scope>NUCLEOTIDE SEQUENCE [LARGE SCALE GENOMIC DNA]</scope>
    <source>
        <strain evidence="2 3">S276</strain>
    </source>
</reference>
<accession>A0A388LE86</accession>
<protein>
    <submittedName>
        <fullName evidence="2">Uncharacterized protein</fullName>
    </submittedName>
</protein>
<sequence length="443" mass="49987">MIVGTASAATATTTISGTMVVTRVTIATASSGLRNNGAEGTRIAIIRDDRFDKIYGLFSEQAEEREWKQQEAAKLELLEAEKKRLQAEEEKNAQARKERELQETRLGKIVRVNMKSVCESVLGKKVEIPDEDETEISRVRRELEELKARCAGEKAESSLEALRREKDALQRAHSKSSEEDILRKEIEALKARNDKGRTADLVSEGSRSNEIAALRLQIHELEVVRAALQDHNNELFTRKSPPAEPDMGKQMMVPIGEAVYTPKDLDALHKAFKKAQAGEEMANREVQALKQRMAHMGAHLLTKQRQSARRPLMRKTTPRNLRPTLSAIQVENVELDKEADPVKVVDADEAPEKPEEAQLRKLQEEENGHCEQPRRLRCSACVRRKGLRISNSIKLERMSAKSEPEKDLHNGSRIRVIMKMMTMIKICSMPPLRKTPTTSENAP</sequence>
<dbReference type="Proteomes" id="UP000265515">
    <property type="component" value="Unassembled WGS sequence"/>
</dbReference>
<evidence type="ECO:0000313" key="3">
    <source>
        <dbReference type="Proteomes" id="UP000265515"/>
    </source>
</evidence>
<proteinExistence type="predicted"/>
<comment type="caution">
    <text evidence="2">The sequence shown here is derived from an EMBL/GenBank/DDBJ whole genome shotgun (WGS) entry which is preliminary data.</text>
</comment>
<name>A0A388LE86_CHABU</name>
<dbReference type="AlphaFoldDB" id="A0A388LE86"/>